<dbReference type="Pfam" id="PF09346">
    <property type="entry name" value="SMI1_KNR4"/>
    <property type="match status" value="1"/>
</dbReference>
<keyword evidence="4" id="KW-1185">Reference proteome</keyword>
<dbReference type="SMART" id="SM00860">
    <property type="entry name" value="SMI1_KNR4"/>
    <property type="match status" value="1"/>
</dbReference>
<accession>A0A9Q8LF32</accession>
<dbReference type="AlphaFoldDB" id="A0A9Q8LF32"/>
<evidence type="ECO:0000313" key="4">
    <source>
        <dbReference type="Proteomes" id="UP000756132"/>
    </source>
</evidence>
<feature type="region of interest" description="Disordered" evidence="1">
    <location>
        <begin position="168"/>
        <end position="189"/>
    </location>
</feature>
<evidence type="ECO:0000256" key="1">
    <source>
        <dbReference type="SAM" id="MobiDB-lite"/>
    </source>
</evidence>
<feature type="compositionally biased region" description="Polar residues" evidence="1">
    <location>
        <begin position="171"/>
        <end position="188"/>
    </location>
</feature>
<dbReference type="GeneID" id="71984734"/>
<reference evidence="3" key="1">
    <citation type="submission" date="2021-12" db="EMBL/GenBank/DDBJ databases">
        <authorList>
            <person name="Zaccaron A."/>
            <person name="Stergiopoulos I."/>
        </authorList>
    </citation>
    <scope>NUCLEOTIDE SEQUENCE</scope>
    <source>
        <strain evidence="3">Race5_Kim</strain>
    </source>
</reference>
<dbReference type="RefSeq" id="XP_047760599.1">
    <property type="nucleotide sequence ID" value="XM_047904004.1"/>
</dbReference>
<sequence length="510" mass="56145">MALRTTPEKVTQERDIDHVKGLLCETALELAVLGEVDSARDLLSLLASATGEPVSLFQAGLSFASRATGQWPVGTSEEAKSQDALSKLRQRCKRDSSHGFPIGGNVYDESGLKACLEAKDVCGADSTTGSSAMGKGVRLVQALDISLKLHYSGGPLDPGSQVRRSARIASLSDSAADQSPETVSTTSARPGGVAVADLDAQSAEVVGMIAVRWRAYQQIRYLAEAESLWPYWLAGLLADALSLDRDDLTAKGQALVETFKSRLDHGFVPSILAGKSMKELLDLAAKSSFDRMTEDGHPESSRMFFKAGASEEEIEALEGRLQTVLPDDYREFLQITNGFGVGESGIYNGYFPSPALHATVDVKWDEEEYLQLPVELLQLPRELEQLATSHWKQRSTRPNGYLDWEGALPIFDRVLELGTLDIYNIWLVHPMLVEQCRNAYHEMYRNANKKQRKRILLAMESFAGSKGAFEQLHWCCVTWAAGGSACMTAYASFRDYIEAMTLRSMQRRAE</sequence>
<dbReference type="InterPro" id="IPR018958">
    <property type="entry name" value="Knr4/Smi1-like_dom"/>
</dbReference>
<protein>
    <recommendedName>
        <fullName evidence="2">Knr4/Smi1-like domain-containing protein</fullName>
    </recommendedName>
</protein>
<feature type="domain" description="Knr4/Smi1-like" evidence="2">
    <location>
        <begin position="308"/>
        <end position="499"/>
    </location>
</feature>
<name>A0A9Q8LF32_PASFU</name>
<organism evidence="3 4">
    <name type="scientific">Passalora fulva</name>
    <name type="common">Tomato leaf mold</name>
    <name type="synonym">Cladosporium fulvum</name>
    <dbReference type="NCBI Taxonomy" id="5499"/>
    <lineage>
        <taxon>Eukaryota</taxon>
        <taxon>Fungi</taxon>
        <taxon>Dikarya</taxon>
        <taxon>Ascomycota</taxon>
        <taxon>Pezizomycotina</taxon>
        <taxon>Dothideomycetes</taxon>
        <taxon>Dothideomycetidae</taxon>
        <taxon>Mycosphaerellales</taxon>
        <taxon>Mycosphaerellaceae</taxon>
        <taxon>Fulvia</taxon>
    </lineage>
</organism>
<dbReference type="SUPFAM" id="SSF160631">
    <property type="entry name" value="SMI1/KNR4-like"/>
    <property type="match status" value="1"/>
</dbReference>
<gene>
    <name evidence="3" type="ORF">CLAFUR5_04856</name>
</gene>
<dbReference type="EMBL" id="CP090166">
    <property type="protein sequence ID" value="UJO16233.1"/>
    <property type="molecule type" value="Genomic_DNA"/>
</dbReference>
<evidence type="ECO:0000259" key="2">
    <source>
        <dbReference type="SMART" id="SM00860"/>
    </source>
</evidence>
<dbReference type="InterPro" id="IPR037883">
    <property type="entry name" value="Knr4/Smi1-like_sf"/>
</dbReference>
<dbReference type="KEGG" id="ffu:CLAFUR5_04856"/>
<reference evidence="3" key="2">
    <citation type="journal article" date="2022" name="Microb. Genom.">
        <title>A chromosome-scale genome assembly of the tomato pathogen Cladosporium fulvum reveals a compartmentalized genome architecture and the presence of a dispensable chromosome.</title>
        <authorList>
            <person name="Zaccaron A.Z."/>
            <person name="Chen L.H."/>
            <person name="Samaras A."/>
            <person name="Stergiopoulos I."/>
        </authorList>
    </citation>
    <scope>NUCLEOTIDE SEQUENCE</scope>
    <source>
        <strain evidence="3">Race5_Kim</strain>
    </source>
</reference>
<dbReference type="Gene3D" id="3.40.1580.10">
    <property type="entry name" value="SMI1/KNR4-like"/>
    <property type="match status" value="1"/>
</dbReference>
<proteinExistence type="predicted"/>
<dbReference type="OrthoDB" id="2788868at2759"/>
<dbReference type="Proteomes" id="UP000756132">
    <property type="component" value="Chromosome 4"/>
</dbReference>
<evidence type="ECO:0000313" key="3">
    <source>
        <dbReference type="EMBL" id="UJO16233.1"/>
    </source>
</evidence>